<feature type="compositionally biased region" description="Low complexity" evidence="1">
    <location>
        <begin position="190"/>
        <end position="206"/>
    </location>
</feature>
<evidence type="ECO:0000313" key="2">
    <source>
        <dbReference type="EMBL" id="KAL2917949.1"/>
    </source>
</evidence>
<dbReference type="Pfam" id="PF15734">
    <property type="entry name" value="MIIP"/>
    <property type="match status" value="1"/>
</dbReference>
<feature type="compositionally biased region" description="Polar residues" evidence="1">
    <location>
        <begin position="147"/>
        <end position="157"/>
    </location>
</feature>
<name>A0ABR4NEJ5_9FUNG</name>
<reference evidence="2 3" key="1">
    <citation type="submission" date="2023-09" db="EMBL/GenBank/DDBJ databases">
        <title>Pangenome analysis of Batrachochytrium dendrobatidis and related Chytrids.</title>
        <authorList>
            <person name="Yacoub M.N."/>
            <person name="Stajich J.E."/>
            <person name="James T.Y."/>
        </authorList>
    </citation>
    <scope>NUCLEOTIDE SEQUENCE [LARGE SCALE GENOMIC DNA]</scope>
    <source>
        <strain evidence="2 3">JEL0888</strain>
    </source>
</reference>
<proteinExistence type="predicted"/>
<protein>
    <submittedName>
        <fullName evidence="2">Uncharacterized protein</fullName>
    </submittedName>
</protein>
<feature type="compositionally biased region" description="Basic and acidic residues" evidence="1">
    <location>
        <begin position="207"/>
        <end position="219"/>
    </location>
</feature>
<dbReference type="InterPro" id="IPR031466">
    <property type="entry name" value="MIIP"/>
</dbReference>
<sequence>MSDAARRAAHASGGIRSPTKEQRAGNRTRGGSRSPWRLPADSAGASAAATTKGSNTSKQQGLPLVYEGLLDEPTHDPELVEIRRLRAKTRHLVLQLWDASRDNESFESLVQPIEQYPEDLVREEREGRWTATAPAPAAHAHAHRPGSNVTGLWTHRQQPLVPRAMQRPLSRHSRAQDDRPRTAQSVRSQPRTSRGTTPARGTARRALSPERTRVAPISREHREALVQQQRERDAWHILSREDAFFADLQQFRRLYPDLFSPEIPHRTSIYREPDDEPAQPPVPQEQDYFYNGLFKINDRLFPEHVDHPFKSSEDYDVFLLDEKSRNLAEDEPPVKVSIPISRIEPTRKEYKPHRRSSFDPGDSADIGAFLHKGYRPYLWSSRVLRVGSEHISLKEEVQHANRVASK</sequence>
<keyword evidence="3" id="KW-1185">Reference proteome</keyword>
<comment type="caution">
    <text evidence="2">The sequence shown here is derived from an EMBL/GenBank/DDBJ whole genome shotgun (WGS) entry which is preliminary data.</text>
</comment>
<feature type="compositionally biased region" description="Low complexity" evidence="1">
    <location>
        <begin position="40"/>
        <end position="58"/>
    </location>
</feature>
<accession>A0ABR4NEJ5</accession>
<feature type="region of interest" description="Disordered" evidence="1">
    <location>
        <begin position="132"/>
        <end position="219"/>
    </location>
</feature>
<gene>
    <name evidence="2" type="ORF">HK105_202363</name>
</gene>
<evidence type="ECO:0000313" key="3">
    <source>
        <dbReference type="Proteomes" id="UP001527925"/>
    </source>
</evidence>
<feature type="region of interest" description="Disordered" evidence="1">
    <location>
        <begin position="1"/>
        <end position="61"/>
    </location>
</feature>
<dbReference type="Proteomes" id="UP001527925">
    <property type="component" value="Unassembled WGS sequence"/>
</dbReference>
<evidence type="ECO:0000256" key="1">
    <source>
        <dbReference type="SAM" id="MobiDB-lite"/>
    </source>
</evidence>
<organism evidence="2 3">
    <name type="scientific">Polyrhizophydium stewartii</name>
    <dbReference type="NCBI Taxonomy" id="2732419"/>
    <lineage>
        <taxon>Eukaryota</taxon>
        <taxon>Fungi</taxon>
        <taxon>Fungi incertae sedis</taxon>
        <taxon>Chytridiomycota</taxon>
        <taxon>Chytridiomycota incertae sedis</taxon>
        <taxon>Chytridiomycetes</taxon>
        <taxon>Rhizophydiales</taxon>
        <taxon>Rhizophydiales incertae sedis</taxon>
        <taxon>Polyrhizophydium</taxon>
    </lineage>
</organism>
<dbReference type="EMBL" id="JADGIZ020000008">
    <property type="protein sequence ID" value="KAL2917949.1"/>
    <property type="molecule type" value="Genomic_DNA"/>
</dbReference>